<keyword evidence="3" id="KW-0274">FAD</keyword>
<dbReference type="EMBL" id="JAIOIV010000060">
    <property type="protein sequence ID" value="MBZ0156025.1"/>
    <property type="molecule type" value="Genomic_DNA"/>
</dbReference>
<proteinExistence type="predicted"/>
<evidence type="ECO:0000313" key="7">
    <source>
        <dbReference type="Proteomes" id="UP000705867"/>
    </source>
</evidence>
<accession>A0A953JCD2</accession>
<evidence type="ECO:0000313" key="6">
    <source>
        <dbReference type="EMBL" id="MBZ0156025.1"/>
    </source>
</evidence>
<dbReference type="SUPFAM" id="SSF160996">
    <property type="entry name" value="HI0933 insert domain-like"/>
    <property type="match status" value="1"/>
</dbReference>
<protein>
    <submittedName>
        <fullName evidence="6">NAD(P)/FAD-dependent oxidoreductase</fullName>
    </submittedName>
</protein>
<sequence length="388" mass="42450">MRRDILIIGAGASGLMCALTAGRRGRSVLVLDHGERAGRKIHVSGGGRCNFTNLSVGPEHYLSLNPRFCMSALARFTPRDIIGMLEEHGIGYYEKEKGQLFCRRSSAEVVRMLREECRRSGAEILLGCRIGEVRKGAFFSVETSSGTMEAESLVLATGGLSHPELGASDWGFRIARQFGLGVVPPRPALVPFLFAPEDRDLFGELSGISLDAEVRCGGKSFRGPVLFTHRGVSGPAILQASSYWSDGEILEIDLLPGRDASGILIENRQSKRELRSLLGDYLPKRFAQRWAAAYRITKPVCRCSEKELREIARLLHHWEIRPKGTEGFSSAEVTLGGIDTEELSSKTMEAKKVPGLYCIGEVVDVTGQLGGYNLHWAWASGHAAGLYA</sequence>
<dbReference type="AlphaFoldDB" id="A0A953JCD2"/>
<name>A0A953JCD2_9BACT</name>
<dbReference type="PRINTS" id="PR00411">
    <property type="entry name" value="PNDRDTASEI"/>
</dbReference>
<keyword evidence="2" id="KW-0285">Flavoprotein</keyword>
<dbReference type="Pfam" id="PF03486">
    <property type="entry name" value="HI0933_like"/>
    <property type="match status" value="1"/>
</dbReference>
<dbReference type="InterPro" id="IPR004792">
    <property type="entry name" value="BaiN-like"/>
</dbReference>
<dbReference type="Proteomes" id="UP000705867">
    <property type="component" value="Unassembled WGS sequence"/>
</dbReference>
<reference evidence="6" key="1">
    <citation type="journal article" date="2021" name="bioRxiv">
        <title>Unraveling nitrogen, sulfur and carbon metabolic pathways and microbial community transcriptional responses to substrate deprivation and toxicity stresses in a bioreactor mimicking anoxic brackish coastal sediment conditions.</title>
        <authorList>
            <person name="Martins P.D."/>
            <person name="Echeveste M.J."/>
            <person name="Arshad A."/>
            <person name="Kurth J."/>
            <person name="Ouboter H."/>
            <person name="Jetten M.S.M."/>
            <person name="Welte C.U."/>
        </authorList>
    </citation>
    <scope>NUCLEOTIDE SEQUENCE</scope>
    <source>
        <strain evidence="6">MAG_39</strain>
    </source>
</reference>
<dbReference type="InterPro" id="IPR057661">
    <property type="entry name" value="RsdA/BaiN/AoA(So)_Rossmann"/>
</dbReference>
<evidence type="ECO:0000259" key="5">
    <source>
        <dbReference type="Pfam" id="PF22780"/>
    </source>
</evidence>
<dbReference type="Gene3D" id="1.10.8.260">
    <property type="entry name" value="HI0933 insert domain-like"/>
    <property type="match status" value="1"/>
</dbReference>
<dbReference type="Gene3D" id="3.50.50.60">
    <property type="entry name" value="FAD/NAD(P)-binding domain"/>
    <property type="match status" value="1"/>
</dbReference>
<dbReference type="InterPro" id="IPR023166">
    <property type="entry name" value="BaiN-like_dom_sf"/>
</dbReference>
<dbReference type="PANTHER" id="PTHR42887">
    <property type="entry name" value="OS12G0638800 PROTEIN"/>
    <property type="match status" value="1"/>
</dbReference>
<dbReference type="NCBIfam" id="TIGR00275">
    <property type="entry name" value="aminoacetone oxidase family FAD-binding enzyme"/>
    <property type="match status" value="1"/>
</dbReference>
<reference evidence="6" key="2">
    <citation type="submission" date="2021-08" db="EMBL/GenBank/DDBJ databases">
        <authorList>
            <person name="Dalcin Martins P."/>
        </authorList>
    </citation>
    <scope>NUCLEOTIDE SEQUENCE</scope>
    <source>
        <strain evidence="6">MAG_39</strain>
    </source>
</reference>
<dbReference type="PRINTS" id="PR00368">
    <property type="entry name" value="FADPNR"/>
</dbReference>
<evidence type="ECO:0000256" key="2">
    <source>
        <dbReference type="ARBA" id="ARBA00022630"/>
    </source>
</evidence>
<organism evidence="6 7">
    <name type="scientific">Candidatus Nitrobium versatile</name>
    <dbReference type="NCBI Taxonomy" id="2884831"/>
    <lineage>
        <taxon>Bacteria</taxon>
        <taxon>Pseudomonadati</taxon>
        <taxon>Nitrospirota</taxon>
        <taxon>Nitrospiria</taxon>
        <taxon>Nitrospirales</taxon>
        <taxon>Nitrospiraceae</taxon>
        <taxon>Candidatus Nitrobium</taxon>
    </lineage>
</organism>
<dbReference type="InterPro" id="IPR055178">
    <property type="entry name" value="RsdA/BaiN/AoA(So)-like_dom"/>
</dbReference>
<dbReference type="Pfam" id="PF22780">
    <property type="entry name" value="HI0933_like_1st"/>
    <property type="match status" value="1"/>
</dbReference>
<feature type="domain" description="RsdA/BaiN/AoA(So)-like Rossmann fold-like" evidence="4">
    <location>
        <begin position="4"/>
        <end position="385"/>
    </location>
</feature>
<dbReference type="InterPro" id="IPR036188">
    <property type="entry name" value="FAD/NAD-bd_sf"/>
</dbReference>
<gene>
    <name evidence="6" type="ORF">K8I29_07385</name>
</gene>
<feature type="domain" description="RsdA/BaiN/AoA(So)-like insert" evidence="5">
    <location>
        <begin position="186"/>
        <end position="333"/>
    </location>
</feature>
<evidence type="ECO:0000259" key="4">
    <source>
        <dbReference type="Pfam" id="PF03486"/>
    </source>
</evidence>
<evidence type="ECO:0000256" key="1">
    <source>
        <dbReference type="ARBA" id="ARBA00001974"/>
    </source>
</evidence>
<dbReference type="SUPFAM" id="SSF51905">
    <property type="entry name" value="FAD/NAD(P)-binding domain"/>
    <property type="match status" value="1"/>
</dbReference>
<comment type="caution">
    <text evidence="6">The sequence shown here is derived from an EMBL/GenBank/DDBJ whole genome shotgun (WGS) entry which is preliminary data.</text>
</comment>
<dbReference type="PANTHER" id="PTHR42887:SF2">
    <property type="entry name" value="OS12G0638800 PROTEIN"/>
    <property type="match status" value="1"/>
</dbReference>
<evidence type="ECO:0000256" key="3">
    <source>
        <dbReference type="ARBA" id="ARBA00022827"/>
    </source>
</evidence>
<comment type="cofactor">
    <cofactor evidence="1">
        <name>FAD</name>
        <dbReference type="ChEBI" id="CHEBI:57692"/>
    </cofactor>
</comment>
<dbReference type="Gene3D" id="2.40.30.10">
    <property type="entry name" value="Translation factors"/>
    <property type="match status" value="1"/>
</dbReference>